<organism evidence="7 8">
    <name type="scientific">Amycolatopsis rhabdoformis</name>
    <dbReference type="NCBI Taxonomy" id="1448059"/>
    <lineage>
        <taxon>Bacteria</taxon>
        <taxon>Bacillati</taxon>
        <taxon>Actinomycetota</taxon>
        <taxon>Actinomycetes</taxon>
        <taxon>Pseudonocardiales</taxon>
        <taxon>Pseudonocardiaceae</taxon>
        <taxon>Amycolatopsis</taxon>
    </lineage>
</organism>
<keyword evidence="3 5" id="KW-1133">Transmembrane helix</keyword>
<dbReference type="InterPro" id="IPR049453">
    <property type="entry name" value="Memb_transporter_dom"/>
</dbReference>
<feature type="transmembrane region" description="Helical" evidence="5">
    <location>
        <begin position="137"/>
        <end position="155"/>
    </location>
</feature>
<evidence type="ECO:0000259" key="6">
    <source>
        <dbReference type="Pfam" id="PF13515"/>
    </source>
</evidence>
<evidence type="ECO:0000256" key="1">
    <source>
        <dbReference type="ARBA" id="ARBA00004141"/>
    </source>
</evidence>
<evidence type="ECO:0000256" key="2">
    <source>
        <dbReference type="ARBA" id="ARBA00022692"/>
    </source>
</evidence>
<accession>A0ABZ1IL22</accession>
<dbReference type="EMBL" id="CP142149">
    <property type="protein sequence ID" value="WSE34294.1"/>
    <property type="molecule type" value="Genomic_DNA"/>
</dbReference>
<gene>
    <name evidence="7" type="ORF">VSH64_19715</name>
</gene>
<dbReference type="Pfam" id="PF13515">
    <property type="entry name" value="FUSC_2"/>
    <property type="match status" value="1"/>
</dbReference>
<evidence type="ECO:0000313" key="8">
    <source>
        <dbReference type="Proteomes" id="UP001330812"/>
    </source>
</evidence>
<keyword evidence="2 5" id="KW-0812">Transmembrane</keyword>
<evidence type="ECO:0000313" key="7">
    <source>
        <dbReference type="EMBL" id="WSE34294.1"/>
    </source>
</evidence>
<comment type="subcellular location">
    <subcellularLocation>
        <location evidence="1">Membrane</location>
        <topology evidence="1">Multi-pass membrane protein</topology>
    </subcellularLocation>
</comment>
<protein>
    <submittedName>
        <fullName evidence="7">FUSC family protein</fullName>
    </submittedName>
</protein>
<reference evidence="7 8" key="1">
    <citation type="journal article" date="2015" name="Int. J. Syst. Evol. Microbiol.">
        <title>Amycolatopsis rhabdoformis sp. nov., an actinomycete isolated from a tropical forest soil.</title>
        <authorList>
            <person name="Souza W.R."/>
            <person name="Silva R.E."/>
            <person name="Goodfellow M."/>
            <person name="Busarakam K."/>
            <person name="Figueiro F.S."/>
            <person name="Ferreira D."/>
            <person name="Rodrigues-Filho E."/>
            <person name="Moraes L.A.B."/>
            <person name="Zucchi T.D."/>
        </authorList>
    </citation>
    <scope>NUCLEOTIDE SEQUENCE [LARGE SCALE GENOMIC DNA]</scope>
    <source>
        <strain evidence="7 8">NCIMB 14900</strain>
    </source>
</reference>
<name>A0ABZ1IL22_9PSEU</name>
<evidence type="ECO:0000256" key="5">
    <source>
        <dbReference type="SAM" id="Phobius"/>
    </source>
</evidence>
<feature type="transmembrane region" description="Helical" evidence="5">
    <location>
        <begin position="58"/>
        <end position="85"/>
    </location>
</feature>
<keyword evidence="8" id="KW-1185">Reference proteome</keyword>
<sequence>MASSGGRVRELVRAEGPFAVRIVVTAAVAWQVCVWLGARQPPVFAVVVPLVSLRNDPYTTLNVSLARLAGVVSGLALGIAVLRVLHPSTLALAVVLALALAVGIVLRIGGTLNIQVAVSALLVFANTDPDSYAVFRLWQTAVGAVVTVVLAPLLLPTNPARAFVAELNATAADLARNLRAPADEEAVRAVETRARELPRKLAAATKAVRGHPVWRRTEPARLAPLAPLARTAADIGTLVRIHFEDTAEFAARGEPTDTTEVATPLADAVEATLTGTPDPPALATAEAALLHNATTDGTRLGAIARRPLRRIILVLKEPPAA</sequence>
<evidence type="ECO:0000256" key="4">
    <source>
        <dbReference type="ARBA" id="ARBA00023136"/>
    </source>
</evidence>
<feature type="transmembrane region" description="Helical" evidence="5">
    <location>
        <begin position="92"/>
        <end position="125"/>
    </location>
</feature>
<evidence type="ECO:0000256" key="3">
    <source>
        <dbReference type="ARBA" id="ARBA00022989"/>
    </source>
</evidence>
<feature type="domain" description="Integral membrane bound transporter" evidence="6">
    <location>
        <begin position="32"/>
        <end position="149"/>
    </location>
</feature>
<dbReference type="RefSeq" id="WP_326837096.1">
    <property type="nucleotide sequence ID" value="NZ_CP142149.1"/>
</dbReference>
<dbReference type="Proteomes" id="UP001330812">
    <property type="component" value="Chromosome"/>
</dbReference>
<proteinExistence type="predicted"/>
<keyword evidence="4 5" id="KW-0472">Membrane</keyword>